<dbReference type="InterPro" id="IPR018936">
    <property type="entry name" value="PI3/4_kinase_CS"/>
</dbReference>
<dbReference type="InterPro" id="IPR045495">
    <property type="entry name" value="PI4K_N"/>
</dbReference>
<keyword evidence="7" id="KW-0067">ATP-binding</keyword>
<keyword evidence="6" id="KW-0418">Kinase</keyword>
<evidence type="ECO:0000256" key="2">
    <source>
        <dbReference type="ARBA" id="ARBA00006209"/>
    </source>
</evidence>
<dbReference type="GO" id="GO:0046854">
    <property type="term" value="P:phosphatidylinositol phosphate biosynthetic process"/>
    <property type="evidence" value="ECO:0007669"/>
    <property type="project" value="InterPro"/>
</dbReference>
<dbReference type="Gene3D" id="1.25.40.70">
    <property type="entry name" value="Phosphatidylinositol 3-kinase, accessory domain (PIK)"/>
    <property type="match status" value="1"/>
</dbReference>
<evidence type="ECO:0000313" key="10">
    <source>
        <dbReference type="EMBL" id="KAI9274267.1"/>
    </source>
</evidence>
<dbReference type="SMART" id="SM00145">
    <property type="entry name" value="PI3Ka"/>
    <property type="match status" value="1"/>
</dbReference>
<evidence type="ECO:0000256" key="7">
    <source>
        <dbReference type="ARBA" id="ARBA00022840"/>
    </source>
</evidence>
<dbReference type="GO" id="GO:0005524">
    <property type="term" value="F:ATP binding"/>
    <property type="evidence" value="ECO:0007669"/>
    <property type="project" value="UniProtKB-KW"/>
</dbReference>
<keyword evidence="11" id="KW-1185">Reference proteome</keyword>
<name>A0AAD5PIA7_9FUNG</name>
<dbReference type="InterPro" id="IPR015433">
    <property type="entry name" value="PI3/4_kinase"/>
</dbReference>
<evidence type="ECO:0000313" key="11">
    <source>
        <dbReference type="Proteomes" id="UP001209540"/>
    </source>
</evidence>
<evidence type="ECO:0000256" key="1">
    <source>
        <dbReference type="ARBA" id="ARBA00001686"/>
    </source>
</evidence>
<evidence type="ECO:0000259" key="9">
    <source>
        <dbReference type="PROSITE" id="PS51545"/>
    </source>
</evidence>
<feature type="domain" description="PI3K/PI4K catalytic" evidence="8">
    <location>
        <begin position="1262"/>
        <end position="1532"/>
    </location>
</feature>
<evidence type="ECO:0000256" key="5">
    <source>
        <dbReference type="ARBA" id="ARBA00022741"/>
    </source>
</evidence>
<evidence type="ECO:0000256" key="6">
    <source>
        <dbReference type="ARBA" id="ARBA00022777"/>
    </source>
</evidence>
<dbReference type="GO" id="GO:0048015">
    <property type="term" value="P:phosphatidylinositol-mediated signaling"/>
    <property type="evidence" value="ECO:0007669"/>
    <property type="project" value="TreeGrafter"/>
</dbReference>
<dbReference type="Pfam" id="PF19274">
    <property type="entry name" value="PI4K_N"/>
    <property type="match status" value="3"/>
</dbReference>
<dbReference type="FunFam" id="3.30.1010.10:FF:000014">
    <property type="entry name" value="Phosphatidylinositol 4-kinase STT4"/>
    <property type="match status" value="1"/>
</dbReference>
<dbReference type="InterPro" id="IPR016024">
    <property type="entry name" value="ARM-type_fold"/>
</dbReference>
<comment type="caution">
    <text evidence="10">The sequence shown here is derived from an EMBL/GenBank/DDBJ whole genome shotgun (WGS) entry which is preliminary data.</text>
</comment>
<comment type="catalytic activity">
    <reaction evidence="1">
        <text>a 1,2-diacyl-sn-glycero-3-phospho-(1D-myo-inositol) + ATP = a 1,2-diacyl-sn-glycero-3-phospho-(1D-myo-inositol 4-phosphate) + ADP + H(+)</text>
        <dbReference type="Rhea" id="RHEA:19877"/>
        <dbReference type="ChEBI" id="CHEBI:15378"/>
        <dbReference type="ChEBI" id="CHEBI:30616"/>
        <dbReference type="ChEBI" id="CHEBI:57880"/>
        <dbReference type="ChEBI" id="CHEBI:58178"/>
        <dbReference type="ChEBI" id="CHEBI:456216"/>
        <dbReference type="EC" id="2.7.1.67"/>
    </reaction>
</comment>
<dbReference type="PROSITE" id="PS50290">
    <property type="entry name" value="PI3_4_KINASE_3"/>
    <property type="match status" value="1"/>
</dbReference>
<dbReference type="FunFam" id="1.10.1070.11:FF:000012">
    <property type="entry name" value="Phosphatidylinositol 4-kinase alpha 1"/>
    <property type="match status" value="1"/>
</dbReference>
<dbReference type="PROSITE" id="PS00916">
    <property type="entry name" value="PI3_4_KINASE_2"/>
    <property type="match status" value="1"/>
</dbReference>
<accession>A0AAD5PIA7</accession>
<dbReference type="PANTHER" id="PTHR10048:SF15">
    <property type="entry name" value="PHOSPHATIDYLINOSITOL 4-KINASE ALPHA"/>
    <property type="match status" value="1"/>
</dbReference>
<comment type="similarity">
    <text evidence="2">Belongs to the PI3/PI4-kinase family. Type III PI4K subfamily.</text>
</comment>
<reference evidence="10" key="1">
    <citation type="journal article" date="2022" name="IScience">
        <title>Evolution of zygomycete secretomes and the origins of terrestrial fungal ecologies.</title>
        <authorList>
            <person name="Chang Y."/>
            <person name="Wang Y."/>
            <person name="Mondo S."/>
            <person name="Ahrendt S."/>
            <person name="Andreopoulos W."/>
            <person name="Barry K."/>
            <person name="Beard J."/>
            <person name="Benny G.L."/>
            <person name="Blankenship S."/>
            <person name="Bonito G."/>
            <person name="Cuomo C."/>
            <person name="Desiro A."/>
            <person name="Gervers K.A."/>
            <person name="Hundley H."/>
            <person name="Kuo A."/>
            <person name="LaButti K."/>
            <person name="Lang B.F."/>
            <person name="Lipzen A."/>
            <person name="O'Donnell K."/>
            <person name="Pangilinan J."/>
            <person name="Reynolds N."/>
            <person name="Sandor L."/>
            <person name="Smith M.E."/>
            <person name="Tsang A."/>
            <person name="Grigoriev I.V."/>
            <person name="Stajich J.E."/>
            <person name="Spatafora J.W."/>
        </authorList>
    </citation>
    <scope>NUCLEOTIDE SEQUENCE</scope>
    <source>
        <strain evidence="10">RSA 2281</strain>
    </source>
</reference>
<protein>
    <recommendedName>
        <fullName evidence="3">1-phosphatidylinositol 4-kinase</fullName>
        <ecNumber evidence="3">2.7.1.67</ecNumber>
    </recommendedName>
</protein>
<dbReference type="SMART" id="SM00146">
    <property type="entry name" value="PI3Kc"/>
    <property type="match status" value="1"/>
</dbReference>
<evidence type="ECO:0000259" key="8">
    <source>
        <dbReference type="PROSITE" id="PS50290"/>
    </source>
</evidence>
<sequence>MIHKIRKLLVTASFKFLDMTCNEDLEKSTIRQIVIVRLAQCVQSRPPSQRSQAAISTLYALLNEMTRYDDDMEQDVTMVKGNQADASYQERQRQQMAAIIGVAVHLRDDEITAQAFTMVLLRRTLLPSPARSTIMDQLVQLALVSPQSTFVDIINLFSLLHRESLVSSKTMDVNEAMFNAVLKAQLDLAKNLNKRPDLCCTYLQNILTLFNENGILIERMIVDLAKKDARKKKEMEGGGDPSIPLKARLSCLLPVMYALLAHDNFNPHIDPKEETVVLFRNTWLQCVYFGFTSDSLWEREWREAMLGIARKSPALVIESTTDHLESDLEYNTVLSAGEISPSMMTQMRQNLQGLIMGNLYDIKYMSFSQVIFTLSIYYVETMRGQMGDCSYILRYFKSDGVTPDTPLDHCLESILDRVVDIFVRDALQKAAIQSLENDLYHQMHELLISCCHRLRRVHLLALKISNRMVNAFPQIFAKKSLITLLLELVQLLWLSSEAEYRDEYTPIFHFTSKRAGVTLELGDSYVYRRELCTSLYDHAKKWLQISMDLAPLEVTSLLQDYLAEFNRYDSGMPIDSIHLGRSLALDIGKSAAKNQLSVGFAPKVPTVEPDDASDFVYGFTSRRYYTGEINGMSYIAALDRNQDKLPGTGTLNTCCDNQEPFGMGILQEMFEDVKNNKPVSIQRLNRVMLRAAAAAVSLKYVHPDLVSYLVRIPARIFTVESIEIGTNIWNWVLVERPDVEKRLMVEMLNMWRWSHRHRKGLFSPLLSYKDPFDNIMTYAPSNPSVRQETEMEALSLFAPHITWISFLQSRLNAICHHDKYIVGLFMRLLEETFRNTRLMSTHSLSRQPRFHLILLGLRILQSFRMEAVAEHKFRTLVYDSAFCWFSQSSKWHYGSRKSYILQEYKLLSDVYNAVTRDMPRLAHILTSSPLRSSNSQIAAGLYKFVDDKTKDDIIKQHISKKKLLLLFLESELSSLSVWCNPLNDMGHGHPPTFVGTVGKDMTNDDVWKKIICFAWELSPKLAIQLKARFIQPIVYKELHQLIANNTLDVIDLPEALVLLLGDGIQPDARLDLKHLQYWEPVSPITAANYFLPAFKENPNILQYAMRSLEYFPVDLVFFYVPQIVQALRHDEYGYVEKYIMEAGQESQLFAHQIIWNMQANFYLDADKGCEKSDPLKPTLERVIKRLTDSFTGDDREFYEREFSFFNKVTAISGYLKEYIKLGQSEKKPKQKERLDQELGKIEVDKGVYLPSNPDGVVVDILRKSGKPLQSHAKAPFMATFKIKKMEGEILLSAIFKVGDDCRQDVLALQLIAIFKNIFTSVGLDLYLFPYRVVATAPGQGVIDVIKNAISRDQLGREKVNNMYEYFVAKYGGPDSVQFQKARTNFVQSLAAYSVLSYLLQFKDRHNGNIMLDDEGHILHIDFGFIFDIAPGGITFESSPFKLTTEMIQVMGGDSDEQAFKQFSELVVKAYLASRPFADQICQTVALMLESGLPCFKGETIRRMRLRFQLDKSERIAANFIMMRIRDSFENQRTVLYDYFQKLTNGIPY</sequence>
<dbReference type="SUPFAM" id="SSF48371">
    <property type="entry name" value="ARM repeat"/>
    <property type="match status" value="1"/>
</dbReference>
<dbReference type="FunFam" id="1.25.40.70:FF:000011">
    <property type="entry name" value="Phosphatidylinositol 4-kinase alpha"/>
    <property type="match status" value="1"/>
</dbReference>
<reference evidence="10" key="2">
    <citation type="submission" date="2023-02" db="EMBL/GenBank/DDBJ databases">
        <authorList>
            <consortium name="DOE Joint Genome Institute"/>
            <person name="Mondo S.J."/>
            <person name="Chang Y."/>
            <person name="Wang Y."/>
            <person name="Ahrendt S."/>
            <person name="Andreopoulos W."/>
            <person name="Barry K."/>
            <person name="Beard J."/>
            <person name="Benny G.L."/>
            <person name="Blankenship S."/>
            <person name="Bonito G."/>
            <person name="Cuomo C."/>
            <person name="Desiro A."/>
            <person name="Gervers K.A."/>
            <person name="Hundley H."/>
            <person name="Kuo A."/>
            <person name="LaButti K."/>
            <person name="Lang B.F."/>
            <person name="Lipzen A."/>
            <person name="O'Donnell K."/>
            <person name="Pangilinan J."/>
            <person name="Reynolds N."/>
            <person name="Sandor L."/>
            <person name="Smith M.W."/>
            <person name="Tsang A."/>
            <person name="Grigoriev I.V."/>
            <person name="Stajich J.E."/>
            <person name="Spatafora J.W."/>
        </authorList>
    </citation>
    <scope>NUCLEOTIDE SEQUENCE</scope>
    <source>
        <strain evidence="10">RSA 2281</strain>
    </source>
</reference>
<proteinExistence type="inferred from homology"/>
<dbReference type="PANTHER" id="PTHR10048">
    <property type="entry name" value="PHOSPHATIDYLINOSITOL KINASE"/>
    <property type="match status" value="1"/>
</dbReference>
<dbReference type="InterPro" id="IPR042236">
    <property type="entry name" value="PI3K_accessory_sf"/>
</dbReference>
<dbReference type="PROSITE" id="PS51545">
    <property type="entry name" value="PIK_HELICAL"/>
    <property type="match status" value="1"/>
</dbReference>
<dbReference type="Gene3D" id="1.10.1070.11">
    <property type="entry name" value="Phosphatidylinositol 3-/4-kinase, catalytic domain"/>
    <property type="match status" value="1"/>
</dbReference>
<dbReference type="GO" id="GO:0005886">
    <property type="term" value="C:plasma membrane"/>
    <property type="evidence" value="ECO:0007669"/>
    <property type="project" value="TreeGrafter"/>
</dbReference>
<dbReference type="InterPro" id="IPR000403">
    <property type="entry name" value="PI3/4_kinase_cat_dom"/>
</dbReference>
<dbReference type="EC" id="2.7.1.67" evidence="3"/>
<dbReference type="Pfam" id="PF00613">
    <property type="entry name" value="PI3Ka"/>
    <property type="match status" value="1"/>
</dbReference>
<dbReference type="InterPro" id="IPR036940">
    <property type="entry name" value="PI3/4_kinase_cat_sf"/>
</dbReference>
<dbReference type="Gene3D" id="3.30.1010.10">
    <property type="entry name" value="Phosphatidylinositol 3-kinase Catalytic Subunit, Chain A, domain 4"/>
    <property type="match status" value="1"/>
</dbReference>
<dbReference type="InterPro" id="IPR001263">
    <property type="entry name" value="PI3K_accessory_dom"/>
</dbReference>
<dbReference type="SUPFAM" id="SSF56112">
    <property type="entry name" value="Protein kinase-like (PK-like)"/>
    <property type="match status" value="1"/>
</dbReference>
<dbReference type="CDD" id="cd05167">
    <property type="entry name" value="PI4Kc_III_alpha"/>
    <property type="match status" value="1"/>
</dbReference>
<dbReference type="EMBL" id="JAIXMP010000004">
    <property type="protein sequence ID" value="KAI9274267.1"/>
    <property type="molecule type" value="Genomic_DNA"/>
</dbReference>
<dbReference type="Pfam" id="PF00454">
    <property type="entry name" value="PI3_PI4_kinase"/>
    <property type="match status" value="1"/>
</dbReference>
<gene>
    <name evidence="10" type="ORF">BDA99DRAFT_497029</name>
</gene>
<keyword evidence="5" id="KW-0547">Nucleotide-binding</keyword>
<dbReference type="GO" id="GO:0005737">
    <property type="term" value="C:cytoplasm"/>
    <property type="evidence" value="ECO:0007669"/>
    <property type="project" value="TreeGrafter"/>
</dbReference>
<dbReference type="GO" id="GO:0004430">
    <property type="term" value="F:1-phosphatidylinositol 4-kinase activity"/>
    <property type="evidence" value="ECO:0007669"/>
    <property type="project" value="UniProtKB-EC"/>
</dbReference>
<keyword evidence="4" id="KW-0808">Transferase</keyword>
<organism evidence="10 11">
    <name type="scientific">Phascolomyces articulosus</name>
    <dbReference type="NCBI Taxonomy" id="60185"/>
    <lineage>
        <taxon>Eukaryota</taxon>
        <taxon>Fungi</taxon>
        <taxon>Fungi incertae sedis</taxon>
        <taxon>Mucoromycota</taxon>
        <taxon>Mucoromycotina</taxon>
        <taxon>Mucoromycetes</taxon>
        <taxon>Mucorales</taxon>
        <taxon>Lichtheimiaceae</taxon>
        <taxon>Phascolomyces</taxon>
    </lineage>
</organism>
<feature type="domain" description="PIK helical" evidence="9">
    <location>
        <begin position="1007"/>
        <end position="1185"/>
    </location>
</feature>
<dbReference type="InterPro" id="IPR011009">
    <property type="entry name" value="Kinase-like_dom_sf"/>
</dbReference>
<dbReference type="PROSITE" id="PS00915">
    <property type="entry name" value="PI3_4_KINASE_1"/>
    <property type="match status" value="1"/>
</dbReference>
<dbReference type="Proteomes" id="UP001209540">
    <property type="component" value="Unassembled WGS sequence"/>
</dbReference>
<evidence type="ECO:0000256" key="4">
    <source>
        <dbReference type="ARBA" id="ARBA00022679"/>
    </source>
</evidence>
<evidence type="ECO:0000256" key="3">
    <source>
        <dbReference type="ARBA" id="ARBA00012169"/>
    </source>
</evidence>